<dbReference type="Pfam" id="PF00534">
    <property type="entry name" value="Glycos_transf_1"/>
    <property type="match status" value="1"/>
</dbReference>
<proteinExistence type="predicted"/>
<dbReference type="PANTHER" id="PTHR45947">
    <property type="entry name" value="SULFOQUINOVOSYL TRANSFERASE SQD2"/>
    <property type="match status" value="1"/>
</dbReference>
<accession>A0ABV9XIS6</accession>
<evidence type="ECO:0000256" key="1">
    <source>
        <dbReference type="ARBA" id="ARBA00022676"/>
    </source>
</evidence>
<dbReference type="RefSeq" id="WP_380841463.1">
    <property type="nucleotide sequence ID" value="NZ_JBHMCZ010000022.1"/>
</dbReference>
<sequence>MATTLIITNDFPPRQGGIETFVHALATRMPGDVVVYTSSEPGAEAYDATLPFPVIRDRARTLLPTGRVTARALRIAREHGCDRVWFGAAAPLAAMAPALRRGGIRRMVATTHGHEIWWARTPGARQVLRRVGENVDVVTYLGEYTRSRIASALGPRARTSRLVPGVDAGAFRPEGMADLAREVRDRHGLEGKRVVLCVSRLVTRKGQDTLIRALPLVRQAVPDAALVVVGRGPEEQRLRALAHKHADGAVVFAGGMDHAETAKYYAAADVFAMPCRTRKGGLEAEGLGIVFLEAAASGLPVVVGDSGGAPDTVVDGETGVVVDGRDVGAVARAVVRILLSPDRGEMGAAGRRWVEKEWSWEASARHLATLLDPDTDRPSETTA</sequence>
<protein>
    <submittedName>
        <fullName evidence="5">Glycosyltransferase family 4 protein</fullName>
        <ecNumber evidence="5">2.4.-.-</ecNumber>
    </submittedName>
</protein>
<feature type="domain" description="Glycosyltransferase subfamily 4-like N-terminal" evidence="4">
    <location>
        <begin position="16"/>
        <end position="167"/>
    </location>
</feature>
<dbReference type="Pfam" id="PF13439">
    <property type="entry name" value="Glyco_transf_4"/>
    <property type="match status" value="1"/>
</dbReference>
<keyword evidence="2 5" id="KW-0808">Transferase</keyword>
<dbReference type="CDD" id="cd03801">
    <property type="entry name" value="GT4_PimA-like"/>
    <property type="match status" value="1"/>
</dbReference>
<comment type="caution">
    <text evidence="5">The sequence shown here is derived from an EMBL/GenBank/DDBJ whole genome shotgun (WGS) entry which is preliminary data.</text>
</comment>
<dbReference type="Proteomes" id="UP001595829">
    <property type="component" value="Unassembled WGS sequence"/>
</dbReference>
<keyword evidence="6" id="KW-1185">Reference proteome</keyword>
<dbReference type="EMBL" id="JBHSJD010000016">
    <property type="protein sequence ID" value="MFC5024573.1"/>
    <property type="molecule type" value="Genomic_DNA"/>
</dbReference>
<dbReference type="SUPFAM" id="SSF53756">
    <property type="entry name" value="UDP-Glycosyltransferase/glycogen phosphorylase"/>
    <property type="match status" value="1"/>
</dbReference>
<dbReference type="PANTHER" id="PTHR45947:SF3">
    <property type="entry name" value="SULFOQUINOVOSYL TRANSFERASE SQD2"/>
    <property type="match status" value="1"/>
</dbReference>
<reference evidence="6" key="1">
    <citation type="journal article" date="2019" name="Int. J. Syst. Evol. Microbiol.">
        <title>The Global Catalogue of Microorganisms (GCM) 10K type strain sequencing project: providing services to taxonomists for standard genome sequencing and annotation.</title>
        <authorList>
            <consortium name="The Broad Institute Genomics Platform"/>
            <consortium name="The Broad Institute Genome Sequencing Center for Infectious Disease"/>
            <person name="Wu L."/>
            <person name="Ma J."/>
        </authorList>
    </citation>
    <scope>NUCLEOTIDE SEQUENCE [LARGE SCALE GENOMIC DNA]</scope>
    <source>
        <strain evidence="6">CGMCC 4.1648</strain>
    </source>
</reference>
<evidence type="ECO:0000313" key="6">
    <source>
        <dbReference type="Proteomes" id="UP001595829"/>
    </source>
</evidence>
<organism evidence="5 6">
    <name type="scientific">Streptomyces coeruleoprunus</name>
    <dbReference type="NCBI Taxonomy" id="285563"/>
    <lineage>
        <taxon>Bacteria</taxon>
        <taxon>Bacillati</taxon>
        <taxon>Actinomycetota</taxon>
        <taxon>Actinomycetes</taxon>
        <taxon>Kitasatosporales</taxon>
        <taxon>Streptomycetaceae</taxon>
        <taxon>Streptomyces</taxon>
    </lineage>
</organism>
<dbReference type="InterPro" id="IPR050194">
    <property type="entry name" value="Glycosyltransferase_grp1"/>
</dbReference>
<evidence type="ECO:0000256" key="2">
    <source>
        <dbReference type="ARBA" id="ARBA00022679"/>
    </source>
</evidence>
<evidence type="ECO:0000259" key="3">
    <source>
        <dbReference type="Pfam" id="PF00534"/>
    </source>
</evidence>
<evidence type="ECO:0000259" key="4">
    <source>
        <dbReference type="Pfam" id="PF13439"/>
    </source>
</evidence>
<keyword evidence="1 5" id="KW-0328">Glycosyltransferase</keyword>
<dbReference type="InterPro" id="IPR001296">
    <property type="entry name" value="Glyco_trans_1"/>
</dbReference>
<dbReference type="EC" id="2.4.-.-" evidence="5"/>
<name>A0ABV9XIS6_9ACTN</name>
<dbReference type="GO" id="GO:0016757">
    <property type="term" value="F:glycosyltransferase activity"/>
    <property type="evidence" value="ECO:0007669"/>
    <property type="project" value="UniProtKB-KW"/>
</dbReference>
<evidence type="ECO:0000313" key="5">
    <source>
        <dbReference type="EMBL" id="MFC5024573.1"/>
    </source>
</evidence>
<dbReference type="Gene3D" id="3.40.50.2000">
    <property type="entry name" value="Glycogen Phosphorylase B"/>
    <property type="match status" value="2"/>
</dbReference>
<feature type="domain" description="Glycosyl transferase family 1" evidence="3">
    <location>
        <begin position="183"/>
        <end position="352"/>
    </location>
</feature>
<dbReference type="InterPro" id="IPR028098">
    <property type="entry name" value="Glyco_trans_4-like_N"/>
</dbReference>
<gene>
    <name evidence="5" type="ORF">ACFPM3_20830</name>
</gene>